<sequence length="127" mass="14000">MQGVTQKVKLSVQLEESVELATTVWVTSSHTPPLSMGPVSINFKFLVKKSDTKTFQIFTDAYGEETLSGAHVFELCKRFSGGWVSVEDGELAGRPRSANADQNIRDRSGFPLTSVVRLLINTTTLKH</sequence>
<gene>
    <name evidence="1" type="ORF">TNCV_2139581</name>
</gene>
<accession>A0A8X6S1Z2</accession>
<evidence type="ECO:0000313" key="1">
    <source>
        <dbReference type="EMBL" id="GFY00561.1"/>
    </source>
</evidence>
<dbReference type="Proteomes" id="UP000887159">
    <property type="component" value="Unassembled WGS sequence"/>
</dbReference>
<dbReference type="EMBL" id="BMAU01021221">
    <property type="protein sequence ID" value="GFY00561.1"/>
    <property type="molecule type" value="Genomic_DNA"/>
</dbReference>
<keyword evidence="2" id="KW-1185">Reference proteome</keyword>
<dbReference type="AlphaFoldDB" id="A0A8X6S1Z2"/>
<evidence type="ECO:0000313" key="2">
    <source>
        <dbReference type="Proteomes" id="UP000887159"/>
    </source>
</evidence>
<comment type="caution">
    <text evidence="1">The sequence shown here is derived from an EMBL/GenBank/DDBJ whole genome shotgun (WGS) entry which is preliminary data.</text>
</comment>
<name>A0A8X6S1Z2_TRICX</name>
<proteinExistence type="predicted"/>
<reference evidence="1" key="1">
    <citation type="submission" date="2020-08" db="EMBL/GenBank/DDBJ databases">
        <title>Multicomponent nature underlies the extraordinary mechanical properties of spider dragline silk.</title>
        <authorList>
            <person name="Kono N."/>
            <person name="Nakamura H."/>
            <person name="Mori M."/>
            <person name="Yoshida Y."/>
            <person name="Ohtoshi R."/>
            <person name="Malay A.D."/>
            <person name="Moran D.A.P."/>
            <person name="Tomita M."/>
            <person name="Numata K."/>
            <person name="Arakawa K."/>
        </authorList>
    </citation>
    <scope>NUCLEOTIDE SEQUENCE</scope>
</reference>
<organism evidence="1 2">
    <name type="scientific">Trichonephila clavipes</name>
    <name type="common">Golden silk orbweaver</name>
    <name type="synonym">Nephila clavipes</name>
    <dbReference type="NCBI Taxonomy" id="2585209"/>
    <lineage>
        <taxon>Eukaryota</taxon>
        <taxon>Metazoa</taxon>
        <taxon>Ecdysozoa</taxon>
        <taxon>Arthropoda</taxon>
        <taxon>Chelicerata</taxon>
        <taxon>Arachnida</taxon>
        <taxon>Araneae</taxon>
        <taxon>Araneomorphae</taxon>
        <taxon>Entelegynae</taxon>
        <taxon>Araneoidea</taxon>
        <taxon>Nephilidae</taxon>
        <taxon>Trichonephila</taxon>
    </lineage>
</organism>
<protein>
    <submittedName>
        <fullName evidence="1">Uncharacterized protein</fullName>
    </submittedName>
</protein>